<evidence type="ECO:0000313" key="9">
    <source>
        <dbReference type="Proteomes" id="UP000315252"/>
    </source>
</evidence>
<accession>A0A545TGP9</accession>
<evidence type="ECO:0000256" key="4">
    <source>
        <dbReference type="ARBA" id="ARBA00022989"/>
    </source>
</evidence>
<feature type="transmembrane region" description="Helical" evidence="6">
    <location>
        <begin position="230"/>
        <end position="247"/>
    </location>
</feature>
<dbReference type="PANTHER" id="PTHR32322:SF2">
    <property type="entry name" value="EAMA DOMAIN-CONTAINING PROTEIN"/>
    <property type="match status" value="1"/>
</dbReference>
<feature type="transmembrane region" description="Helical" evidence="6">
    <location>
        <begin position="79"/>
        <end position="98"/>
    </location>
</feature>
<dbReference type="InterPro" id="IPR000620">
    <property type="entry name" value="EamA_dom"/>
</dbReference>
<feature type="transmembrane region" description="Helical" evidence="6">
    <location>
        <begin position="166"/>
        <end position="186"/>
    </location>
</feature>
<dbReference type="SUPFAM" id="SSF103481">
    <property type="entry name" value="Multidrug resistance efflux transporter EmrE"/>
    <property type="match status" value="2"/>
</dbReference>
<dbReference type="AlphaFoldDB" id="A0A545TGP9"/>
<feature type="transmembrane region" description="Helical" evidence="6">
    <location>
        <begin position="253"/>
        <end position="271"/>
    </location>
</feature>
<feature type="transmembrane region" description="Helical" evidence="6">
    <location>
        <begin position="134"/>
        <end position="154"/>
    </location>
</feature>
<gene>
    <name evidence="8" type="ORF">FKG95_22270</name>
</gene>
<name>A0A545TGP9_9PROT</name>
<dbReference type="GO" id="GO:0016020">
    <property type="term" value="C:membrane"/>
    <property type="evidence" value="ECO:0007669"/>
    <property type="project" value="UniProtKB-SubCell"/>
</dbReference>
<feature type="transmembrane region" description="Helical" evidence="6">
    <location>
        <begin position="110"/>
        <end position="128"/>
    </location>
</feature>
<evidence type="ECO:0000259" key="7">
    <source>
        <dbReference type="Pfam" id="PF00892"/>
    </source>
</evidence>
<keyword evidence="9" id="KW-1185">Reference proteome</keyword>
<keyword evidence="4 6" id="KW-1133">Transmembrane helix</keyword>
<evidence type="ECO:0000256" key="6">
    <source>
        <dbReference type="SAM" id="Phobius"/>
    </source>
</evidence>
<evidence type="ECO:0000313" key="8">
    <source>
        <dbReference type="EMBL" id="TQV76385.1"/>
    </source>
</evidence>
<feature type="domain" description="EamA" evidence="7">
    <location>
        <begin position="136"/>
        <end position="269"/>
    </location>
</feature>
<dbReference type="InterPro" id="IPR050638">
    <property type="entry name" value="AA-Vitamin_Transporters"/>
</dbReference>
<evidence type="ECO:0000256" key="5">
    <source>
        <dbReference type="ARBA" id="ARBA00023136"/>
    </source>
</evidence>
<dbReference type="InterPro" id="IPR037185">
    <property type="entry name" value="EmrE-like"/>
</dbReference>
<keyword evidence="3 6" id="KW-0812">Transmembrane</keyword>
<comment type="subcellular location">
    <subcellularLocation>
        <location evidence="1">Membrane</location>
        <topology evidence="1">Multi-pass membrane protein</topology>
    </subcellularLocation>
</comment>
<dbReference type="Pfam" id="PF00892">
    <property type="entry name" value="EamA"/>
    <property type="match status" value="2"/>
</dbReference>
<reference evidence="8 9" key="1">
    <citation type="submission" date="2019-06" db="EMBL/GenBank/DDBJ databases">
        <title>Whole genome sequence for Rhodospirillaceae sp. R148.</title>
        <authorList>
            <person name="Wang G."/>
        </authorList>
    </citation>
    <scope>NUCLEOTIDE SEQUENCE [LARGE SCALE GENOMIC DNA]</scope>
    <source>
        <strain evidence="8 9">R148</strain>
    </source>
</reference>
<feature type="transmembrane region" description="Helical" evidence="6">
    <location>
        <begin position="20"/>
        <end position="40"/>
    </location>
</feature>
<organism evidence="8 9">
    <name type="scientific">Denitrobaculum tricleocarpae</name>
    <dbReference type="NCBI Taxonomy" id="2591009"/>
    <lineage>
        <taxon>Bacteria</taxon>
        <taxon>Pseudomonadati</taxon>
        <taxon>Pseudomonadota</taxon>
        <taxon>Alphaproteobacteria</taxon>
        <taxon>Rhodospirillales</taxon>
        <taxon>Rhodospirillaceae</taxon>
        <taxon>Denitrobaculum</taxon>
    </lineage>
</organism>
<comment type="caution">
    <text evidence="8">The sequence shown here is derived from an EMBL/GenBank/DDBJ whole genome shotgun (WGS) entry which is preliminary data.</text>
</comment>
<keyword evidence="5 6" id="KW-0472">Membrane</keyword>
<dbReference type="Proteomes" id="UP000315252">
    <property type="component" value="Unassembled WGS sequence"/>
</dbReference>
<comment type="similarity">
    <text evidence="2">Belongs to the EamA transporter family.</text>
</comment>
<feature type="domain" description="EamA" evidence="7">
    <location>
        <begin position="1"/>
        <end position="124"/>
    </location>
</feature>
<feature type="transmembrane region" description="Helical" evidence="6">
    <location>
        <begin position="52"/>
        <end position="73"/>
    </location>
</feature>
<dbReference type="OrthoDB" id="9809509at2"/>
<protein>
    <submittedName>
        <fullName evidence="8">DMT family transporter</fullName>
    </submittedName>
</protein>
<dbReference type="PANTHER" id="PTHR32322">
    <property type="entry name" value="INNER MEMBRANE TRANSPORTER"/>
    <property type="match status" value="1"/>
</dbReference>
<dbReference type="EMBL" id="VHSH01000008">
    <property type="protein sequence ID" value="TQV76385.1"/>
    <property type="molecule type" value="Genomic_DNA"/>
</dbReference>
<feature type="transmembrane region" description="Helical" evidence="6">
    <location>
        <begin position="198"/>
        <end position="218"/>
    </location>
</feature>
<evidence type="ECO:0000256" key="1">
    <source>
        <dbReference type="ARBA" id="ARBA00004141"/>
    </source>
</evidence>
<proteinExistence type="inferred from homology"/>
<evidence type="ECO:0000256" key="2">
    <source>
        <dbReference type="ARBA" id="ARBA00007362"/>
    </source>
</evidence>
<evidence type="ECO:0000256" key="3">
    <source>
        <dbReference type="ARBA" id="ARBA00022692"/>
    </source>
</evidence>
<sequence length="277" mass="29570">MWSTGYVAAKFGLGFIEPLTFLALRFACVVVIMAALFLVLRPPLPKSRAEWTHLAIVGFLLQSMYFGMCYMSFNAGLAVGTLALILSLQPILVGLIAPRWSGETVGWQRWIGLLLGLTGAVIVILARSEIAVPSALGFLFAALALFGITGGSLWEKRYGVSHHPVTSNLVAFAAGFIGVLPFVVAFESLQITWTWQLAASLTYLIIGSSLIGVGLLLAMIRAGDVSRVSALFFLVPPMAAAFAWLVLDEVMPPAAWFGMVVAGAGVFMATSTKKVIA</sequence>